<organism evidence="1 2">
    <name type="scientific">Rhizobium leguminosarum</name>
    <dbReference type="NCBI Taxonomy" id="384"/>
    <lineage>
        <taxon>Bacteria</taxon>
        <taxon>Pseudomonadati</taxon>
        <taxon>Pseudomonadota</taxon>
        <taxon>Alphaproteobacteria</taxon>
        <taxon>Hyphomicrobiales</taxon>
        <taxon>Rhizobiaceae</taxon>
        <taxon>Rhizobium/Agrobacterium group</taxon>
        <taxon>Rhizobium</taxon>
    </lineage>
</organism>
<dbReference type="Proteomes" id="UP000238523">
    <property type="component" value="Chromosome"/>
</dbReference>
<gene>
    <name evidence="1" type="ORF">CUJ84_Chr002495</name>
</gene>
<accession>A0A2K9Z3U0</accession>
<protein>
    <submittedName>
        <fullName evidence="1">Uncharacterized protein</fullName>
    </submittedName>
</protein>
<proteinExistence type="predicted"/>
<dbReference type="AlphaFoldDB" id="A0A2K9Z3U0"/>
<sequence>MSRRIFCLEAGAFAGGATEMKSRARHRERGELDEERLRNLGQTTYRLLRFMDVLGVVLHHRFRLAHQSPFEEMTGSWIGCR</sequence>
<reference evidence="1 2" key="1">
    <citation type="submission" date="2017-11" db="EMBL/GenBank/DDBJ databases">
        <title>Complete genome of Rhizobium leguminosarum Norway, an ineffective micro-symbiont.</title>
        <authorList>
            <person name="Hoffrichter A."/>
            <person name="Liang J."/>
            <person name="Brachmann A."/>
            <person name="Marin M."/>
        </authorList>
    </citation>
    <scope>NUCLEOTIDE SEQUENCE [LARGE SCALE GENOMIC DNA]</scope>
    <source>
        <strain evidence="1 2">Norway</strain>
    </source>
</reference>
<dbReference type="EMBL" id="CP025012">
    <property type="protein sequence ID" value="AUW42850.1"/>
    <property type="molecule type" value="Genomic_DNA"/>
</dbReference>
<name>A0A2K9Z3U0_RHILE</name>
<evidence type="ECO:0000313" key="1">
    <source>
        <dbReference type="EMBL" id="AUW42850.1"/>
    </source>
</evidence>
<evidence type="ECO:0000313" key="2">
    <source>
        <dbReference type="Proteomes" id="UP000238523"/>
    </source>
</evidence>